<dbReference type="PANTHER" id="PTHR10683">
    <property type="entry name" value="TRANSALDOLASE"/>
    <property type="match status" value="1"/>
</dbReference>
<evidence type="ECO:0008006" key="3">
    <source>
        <dbReference type="Google" id="ProtNLM"/>
    </source>
</evidence>
<dbReference type="PANTHER" id="PTHR10683:SF40">
    <property type="entry name" value="FRUCTOSE-6-PHOSPHATE ALDOLASE 1-RELATED"/>
    <property type="match status" value="1"/>
</dbReference>
<dbReference type="SUPFAM" id="SSF51569">
    <property type="entry name" value="Aldolase"/>
    <property type="match status" value="1"/>
</dbReference>
<keyword evidence="1" id="KW-0704">Schiff base</keyword>
<proteinExistence type="predicted"/>
<dbReference type="Pfam" id="PF00923">
    <property type="entry name" value="TAL_FSA"/>
    <property type="match status" value="1"/>
</dbReference>
<dbReference type="Gene3D" id="3.20.20.70">
    <property type="entry name" value="Aldolase class I"/>
    <property type="match status" value="1"/>
</dbReference>
<evidence type="ECO:0000256" key="1">
    <source>
        <dbReference type="ARBA" id="ARBA00023270"/>
    </source>
</evidence>
<dbReference type="InterPro" id="IPR001585">
    <property type="entry name" value="TAL/FSA"/>
</dbReference>
<dbReference type="GO" id="GO:0005975">
    <property type="term" value="P:carbohydrate metabolic process"/>
    <property type="evidence" value="ECO:0007669"/>
    <property type="project" value="InterPro"/>
</dbReference>
<feature type="non-terminal residue" evidence="2">
    <location>
        <position position="230"/>
    </location>
</feature>
<comment type="caution">
    <text evidence="2">The sequence shown here is derived from an EMBL/GenBank/DDBJ whole genome shotgun (WGS) entry which is preliminary data.</text>
</comment>
<dbReference type="InterPro" id="IPR013785">
    <property type="entry name" value="Aldolase_TIM"/>
</dbReference>
<protein>
    <recommendedName>
        <fullName evidence="3">Transaldolase</fullName>
    </recommendedName>
</protein>
<organism evidence="2">
    <name type="scientific">marine sediment metagenome</name>
    <dbReference type="NCBI Taxonomy" id="412755"/>
    <lineage>
        <taxon>unclassified sequences</taxon>
        <taxon>metagenomes</taxon>
        <taxon>ecological metagenomes</taxon>
    </lineage>
</organism>
<gene>
    <name evidence="2" type="ORF">S03H2_41943</name>
</gene>
<reference evidence="2" key="1">
    <citation type="journal article" date="2014" name="Front. Microbiol.">
        <title>High frequency of phylogenetically diverse reductive dehalogenase-homologous genes in deep subseafloor sedimentary metagenomes.</title>
        <authorList>
            <person name="Kawai M."/>
            <person name="Futagami T."/>
            <person name="Toyoda A."/>
            <person name="Takaki Y."/>
            <person name="Nishi S."/>
            <person name="Hori S."/>
            <person name="Arai W."/>
            <person name="Tsubouchi T."/>
            <person name="Morono Y."/>
            <person name="Uchiyama I."/>
            <person name="Ito T."/>
            <person name="Fujiyama A."/>
            <person name="Inagaki F."/>
            <person name="Takami H."/>
        </authorList>
    </citation>
    <scope>NUCLEOTIDE SEQUENCE</scope>
    <source>
        <strain evidence="2">Expedition CK06-06</strain>
    </source>
</reference>
<sequence>MKIFIDSADLKEIEKYLSWGICDGVTTNPTICLKCGVTGGLEGIKKRTIEIAKLICPCPVSAEVTTDNIEEVISQAKEYSQWAENIVVKVTVIDRQGDSLLPAIYKLLSEGVQVNVTTIMTFNQAILASKAIEAGLKNNPKAKIPNFISIFAGRISEEQGVEQAAKVIKNTRQWLDFHQYHGIEIIVGSIRSPENVELWSRSGAHILTIPPQVIAKSSLAARTKETVSQF</sequence>
<dbReference type="AlphaFoldDB" id="X1HUQ2"/>
<dbReference type="EMBL" id="BARU01026081">
    <property type="protein sequence ID" value="GAH73906.1"/>
    <property type="molecule type" value="Genomic_DNA"/>
</dbReference>
<accession>X1HUQ2</accession>
<evidence type="ECO:0000313" key="2">
    <source>
        <dbReference type="EMBL" id="GAH73906.1"/>
    </source>
</evidence>
<name>X1HUQ2_9ZZZZ</name>